<evidence type="ECO:0000313" key="7">
    <source>
        <dbReference type="Proteomes" id="UP000249447"/>
    </source>
</evidence>
<dbReference type="EMBL" id="CP029843">
    <property type="protein sequence ID" value="AWV05866.1"/>
    <property type="molecule type" value="Genomic_DNA"/>
</dbReference>
<comment type="similarity">
    <text evidence="1">Belongs to the BlaI transcriptional regulatory family.</text>
</comment>
<dbReference type="Pfam" id="PF03965">
    <property type="entry name" value="Penicillinase_R"/>
    <property type="match status" value="1"/>
</dbReference>
<proteinExistence type="inferred from homology"/>
<gene>
    <name evidence="5" type="ORF">C9I47_0140</name>
    <name evidence="6" type="ORF">FKV24_016450</name>
</gene>
<evidence type="ECO:0000256" key="2">
    <source>
        <dbReference type="ARBA" id="ARBA00023015"/>
    </source>
</evidence>
<dbReference type="InterPro" id="IPR036390">
    <property type="entry name" value="WH_DNA-bd_sf"/>
</dbReference>
<dbReference type="SUPFAM" id="SSF46785">
    <property type="entry name" value="Winged helix' DNA-binding domain"/>
    <property type="match status" value="1"/>
</dbReference>
<dbReference type="OrthoDB" id="5952339at2"/>
<accession>A0A2U9SZV6</accession>
<name>A0A2U9SZV6_9GAMM</name>
<evidence type="ECO:0000313" key="6">
    <source>
        <dbReference type="EMBL" id="KAB8168051.1"/>
    </source>
</evidence>
<dbReference type="GO" id="GO:0003677">
    <property type="term" value="F:DNA binding"/>
    <property type="evidence" value="ECO:0007669"/>
    <property type="project" value="UniProtKB-KW"/>
</dbReference>
<dbReference type="Gene3D" id="1.10.4040.10">
    <property type="entry name" value="Penicillinase repressor domain"/>
    <property type="match status" value="1"/>
</dbReference>
<evidence type="ECO:0000313" key="8">
    <source>
        <dbReference type="Proteomes" id="UP000320431"/>
    </source>
</evidence>
<dbReference type="InterPro" id="IPR036388">
    <property type="entry name" value="WH-like_DNA-bd_sf"/>
</dbReference>
<evidence type="ECO:0000256" key="1">
    <source>
        <dbReference type="ARBA" id="ARBA00011046"/>
    </source>
</evidence>
<keyword evidence="4" id="KW-0804">Transcription</keyword>
<sequence>MQARSIGGQELALLQYIGQRGEASVAEVAAGFGEAHGLARSTVLTMMERLRGKGYLKRRRVDGRYGYSATAGEDDVVQGAVGRFVEKTLHGSVSPFVAWMSKRGEVSDEELAELEALVAQLQTRRSED</sequence>
<evidence type="ECO:0000256" key="3">
    <source>
        <dbReference type="ARBA" id="ARBA00023125"/>
    </source>
</evidence>
<protein>
    <submittedName>
        <fullName evidence="6">BlaI/MecI/CopY family transcriptional regulator</fullName>
    </submittedName>
    <submittedName>
        <fullName evidence="5">Transcriptional regulator, penicillinase repressor family</fullName>
    </submittedName>
</protein>
<keyword evidence="7" id="KW-1185">Reference proteome</keyword>
<organism evidence="5 7">
    <name type="scientific">Marilutibacter maris</name>
    <dbReference type="NCBI Taxonomy" id="1605891"/>
    <lineage>
        <taxon>Bacteria</taxon>
        <taxon>Pseudomonadati</taxon>
        <taxon>Pseudomonadota</taxon>
        <taxon>Gammaproteobacteria</taxon>
        <taxon>Lysobacterales</taxon>
        <taxon>Lysobacteraceae</taxon>
        <taxon>Marilutibacter</taxon>
    </lineage>
</organism>
<evidence type="ECO:0000313" key="5">
    <source>
        <dbReference type="EMBL" id="AWV05866.1"/>
    </source>
</evidence>
<reference evidence="6 8" key="2">
    <citation type="submission" date="2019-10" db="EMBL/GenBank/DDBJ databases">
        <title>Lysobacter alkalisoli sp. nov., isolated from saline-alkaline soil.</title>
        <authorList>
            <person name="Sun J.-Q."/>
        </authorList>
    </citation>
    <scope>NUCLEOTIDE SEQUENCE [LARGE SCALE GENOMIC DNA]</scope>
    <source>
        <strain evidence="6 8">KCTC 42381</strain>
    </source>
</reference>
<dbReference type="GO" id="GO:0045892">
    <property type="term" value="P:negative regulation of DNA-templated transcription"/>
    <property type="evidence" value="ECO:0007669"/>
    <property type="project" value="InterPro"/>
</dbReference>
<keyword evidence="3" id="KW-0238">DNA-binding</keyword>
<evidence type="ECO:0000256" key="4">
    <source>
        <dbReference type="ARBA" id="ARBA00023163"/>
    </source>
</evidence>
<dbReference type="EMBL" id="VICD02000286">
    <property type="protein sequence ID" value="KAB8168051.1"/>
    <property type="molecule type" value="Genomic_DNA"/>
</dbReference>
<dbReference type="RefSeq" id="WP_111265059.1">
    <property type="nucleotide sequence ID" value="NZ_CP029843.1"/>
</dbReference>
<dbReference type="Gene3D" id="1.10.10.10">
    <property type="entry name" value="Winged helix-like DNA-binding domain superfamily/Winged helix DNA-binding domain"/>
    <property type="match status" value="1"/>
</dbReference>
<dbReference type="InterPro" id="IPR005650">
    <property type="entry name" value="BlaI_family"/>
</dbReference>
<dbReference type="KEGG" id="lmb:C9I47_0140"/>
<reference evidence="5 7" key="1">
    <citation type="submission" date="2018-05" db="EMBL/GenBank/DDBJ databases">
        <title>The complete genome of Lysobacter maris HZ9B, a marine bacterium antagonistic against terrestrial plant pathogens.</title>
        <authorList>
            <person name="Zhang X.-Q."/>
        </authorList>
    </citation>
    <scope>NUCLEOTIDE SEQUENCE [LARGE SCALE GENOMIC DNA]</scope>
    <source>
        <strain evidence="5 7">HZ9B</strain>
    </source>
</reference>
<dbReference type="AlphaFoldDB" id="A0A2U9SZV6"/>
<dbReference type="Proteomes" id="UP000249447">
    <property type="component" value="Chromosome"/>
</dbReference>
<dbReference type="Proteomes" id="UP000320431">
    <property type="component" value="Unassembled WGS sequence"/>
</dbReference>
<dbReference type="PIRSF" id="PIRSF019455">
    <property type="entry name" value="CopR_AtkY"/>
    <property type="match status" value="1"/>
</dbReference>
<keyword evidence="2" id="KW-0805">Transcription regulation</keyword>